<evidence type="ECO:0000256" key="1">
    <source>
        <dbReference type="SAM" id="MobiDB-lite"/>
    </source>
</evidence>
<accession>A0ABQ1HGW9</accession>
<keyword evidence="3" id="KW-1185">Reference proteome</keyword>
<gene>
    <name evidence="2" type="ORF">GCM10011521_12030</name>
</gene>
<dbReference type="Proteomes" id="UP000623419">
    <property type="component" value="Unassembled WGS sequence"/>
</dbReference>
<feature type="compositionally biased region" description="Basic and acidic residues" evidence="1">
    <location>
        <begin position="64"/>
        <end position="80"/>
    </location>
</feature>
<evidence type="ECO:0000313" key="3">
    <source>
        <dbReference type="Proteomes" id="UP000623419"/>
    </source>
</evidence>
<organism evidence="2 3">
    <name type="scientific">Arenimonas soli</name>
    <dbReference type="NCBI Taxonomy" id="2269504"/>
    <lineage>
        <taxon>Bacteria</taxon>
        <taxon>Pseudomonadati</taxon>
        <taxon>Pseudomonadota</taxon>
        <taxon>Gammaproteobacteria</taxon>
        <taxon>Lysobacterales</taxon>
        <taxon>Lysobacteraceae</taxon>
        <taxon>Arenimonas</taxon>
    </lineage>
</organism>
<feature type="compositionally biased region" description="Polar residues" evidence="1">
    <location>
        <begin position="20"/>
        <end position="32"/>
    </location>
</feature>
<feature type="compositionally biased region" description="Basic and acidic residues" evidence="1">
    <location>
        <begin position="35"/>
        <end position="57"/>
    </location>
</feature>
<evidence type="ECO:0000313" key="2">
    <source>
        <dbReference type="EMBL" id="GGA75472.1"/>
    </source>
</evidence>
<sequence length="80" mass="8872">MRHRASNDAGPSPHDEEVEMTNNTDQKTNHNAPGNKDRDGQAQADQKKQGTDPKHNDQQGGKKQAGESDRKDPAQVNEKR</sequence>
<comment type="caution">
    <text evidence="2">The sequence shown here is derived from an EMBL/GenBank/DDBJ whole genome shotgun (WGS) entry which is preliminary data.</text>
</comment>
<proteinExistence type="predicted"/>
<dbReference type="EMBL" id="BMKC01000001">
    <property type="protein sequence ID" value="GGA75472.1"/>
    <property type="molecule type" value="Genomic_DNA"/>
</dbReference>
<reference evidence="3" key="1">
    <citation type="journal article" date="2019" name="Int. J. Syst. Evol. Microbiol.">
        <title>The Global Catalogue of Microorganisms (GCM) 10K type strain sequencing project: providing services to taxonomists for standard genome sequencing and annotation.</title>
        <authorList>
            <consortium name="The Broad Institute Genomics Platform"/>
            <consortium name="The Broad Institute Genome Sequencing Center for Infectious Disease"/>
            <person name="Wu L."/>
            <person name="Ma J."/>
        </authorList>
    </citation>
    <scope>NUCLEOTIDE SEQUENCE [LARGE SCALE GENOMIC DNA]</scope>
    <source>
        <strain evidence="3">CGMCC 1.15905</strain>
    </source>
</reference>
<protein>
    <submittedName>
        <fullName evidence="2">Uncharacterized protein</fullName>
    </submittedName>
</protein>
<name>A0ABQ1HGW9_9GAMM</name>
<feature type="region of interest" description="Disordered" evidence="1">
    <location>
        <begin position="1"/>
        <end position="80"/>
    </location>
</feature>